<name>A0AA39Q7P9_9AGAR</name>
<keyword evidence="3" id="KW-1185">Reference proteome</keyword>
<evidence type="ECO:0000313" key="2">
    <source>
        <dbReference type="EMBL" id="KAK0497135.1"/>
    </source>
</evidence>
<reference evidence="2" key="1">
    <citation type="submission" date="2023-06" db="EMBL/GenBank/DDBJ databases">
        <authorList>
            <consortium name="Lawrence Berkeley National Laboratory"/>
            <person name="Ahrendt S."/>
            <person name="Sahu N."/>
            <person name="Indic B."/>
            <person name="Wong-Bajracharya J."/>
            <person name="Merenyi Z."/>
            <person name="Ke H.-M."/>
            <person name="Monk M."/>
            <person name="Kocsube S."/>
            <person name="Drula E."/>
            <person name="Lipzen A."/>
            <person name="Balint B."/>
            <person name="Henrissat B."/>
            <person name="Andreopoulos B."/>
            <person name="Martin F.M."/>
            <person name="Harder C.B."/>
            <person name="Rigling D."/>
            <person name="Ford K.L."/>
            <person name="Foster G.D."/>
            <person name="Pangilinan J."/>
            <person name="Papanicolaou A."/>
            <person name="Barry K."/>
            <person name="LaButti K."/>
            <person name="Viragh M."/>
            <person name="Koriabine M."/>
            <person name="Yan M."/>
            <person name="Riley R."/>
            <person name="Champramary S."/>
            <person name="Plett K.L."/>
            <person name="Tsai I.J."/>
            <person name="Slot J."/>
            <person name="Sipos G."/>
            <person name="Plett J."/>
            <person name="Nagy L.G."/>
            <person name="Grigoriev I.V."/>
        </authorList>
    </citation>
    <scope>NUCLEOTIDE SEQUENCE</scope>
    <source>
        <strain evidence="2">HWK02</strain>
    </source>
</reference>
<dbReference type="EMBL" id="JAUEPU010000013">
    <property type="protein sequence ID" value="KAK0497135.1"/>
    <property type="molecule type" value="Genomic_DNA"/>
</dbReference>
<organism evidence="2 3">
    <name type="scientific">Armillaria luteobubalina</name>
    <dbReference type="NCBI Taxonomy" id="153913"/>
    <lineage>
        <taxon>Eukaryota</taxon>
        <taxon>Fungi</taxon>
        <taxon>Dikarya</taxon>
        <taxon>Basidiomycota</taxon>
        <taxon>Agaricomycotina</taxon>
        <taxon>Agaricomycetes</taxon>
        <taxon>Agaricomycetidae</taxon>
        <taxon>Agaricales</taxon>
        <taxon>Marasmiineae</taxon>
        <taxon>Physalacriaceae</taxon>
        <taxon>Armillaria</taxon>
    </lineage>
</organism>
<feature type="compositionally biased region" description="Polar residues" evidence="1">
    <location>
        <begin position="46"/>
        <end position="58"/>
    </location>
</feature>
<dbReference type="AlphaFoldDB" id="A0AA39Q7P9"/>
<gene>
    <name evidence="2" type="ORF">EDD18DRAFT_1104590</name>
</gene>
<dbReference type="Proteomes" id="UP001175228">
    <property type="component" value="Unassembled WGS sequence"/>
</dbReference>
<feature type="compositionally biased region" description="Polar residues" evidence="1">
    <location>
        <begin position="80"/>
        <end position="89"/>
    </location>
</feature>
<comment type="caution">
    <text evidence="2">The sequence shown here is derived from an EMBL/GenBank/DDBJ whole genome shotgun (WGS) entry which is preliminary data.</text>
</comment>
<proteinExistence type="predicted"/>
<evidence type="ECO:0000313" key="3">
    <source>
        <dbReference type="Proteomes" id="UP001175228"/>
    </source>
</evidence>
<sequence>MTTFFKAEDDTKTRSPPPSGGNGEPFVEDDASGPSNHSLRQKASLIVTSNTNSRQNSPLHPPSDNDEPFLGQTGEDDTPSSHGSRQVSPQPAAIGTVPAVRYRKPRGQPDRPRSGGYSIKGTLINEHGWTPYQFKSVLERMAVLAKSMIDANQHYRDNNTRQPDAVKRLCDQVGN</sequence>
<feature type="region of interest" description="Disordered" evidence="1">
    <location>
        <begin position="1"/>
        <end position="120"/>
    </location>
</feature>
<accession>A0AA39Q7P9</accession>
<protein>
    <submittedName>
        <fullName evidence="2">Uncharacterized protein</fullName>
    </submittedName>
</protein>
<feature type="compositionally biased region" description="Basic and acidic residues" evidence="1">
    <location>
        <begin position="1"/>
        <end position="13"/>
    </location>
</feature>
<evidence type="ECO:0000256" key="1">
    <source>
        <dbReference type="SAM" id="MobiDB-lite"/>
    </source>
</evidence>